<dbReference type="KEGG" id="rno:362884"/>
<dbReference type="eggNOG" id="KOG2322">
    <property type="taxonomic scope" value="Eukaryota"/>
</dbReference>
<feature type="transmembrane region" description="Helical" evidence="5">
    <location>
        <begin position="180"/>
        <end position="198"/>
    </location>
</feature>
<dbReference type="OrthoDB" id="7933078at2759"/>
<feature type="transmembrane region" description="Helical" evidence="5">
    <location>
        <begin position="38"/>
        <end position="59"/>
    </location>
</feature>
<dbReference type="Pfam" id="PF01027">
    <property type="entry name" value="Bax1-I"/>
    <property type="match status" value="1"/>
</dbReference>
<reference evidence="6" key="1">
    <citation type="submission" date="2024-01" db="EMBL/GenBank/DDBJ databases">
        <title>GRCr8: a new rat reference genome assembly contstructed from accurate long reads and long range scaffolding.</title>
        <authorList>
            <person name="Doris P.A."/>
            <person name="Kalbfleisch T."/>
            <person name="Li K."/>
            <person name="Howe K."/>
            <person name="Wood J."/>
        </authorList>
    </citation>
    <scope>NUCLEOTIDE SEQUENCE [LARGE SCALE GENOMIC DNA]</scope>
    <source>
        <strain evidence="6">Brown Norway</strain>
    </source>
</reference>
<dbReference type="GO" id="GO:0050848">
    <property type="term" value="P:regulation of calcium-mediated signaling"/>
    <property type="evidence" value="ECO:0000266"/>
    <property type="project" value="RGD"/>
</dbReference>
<dbReference type="GO" id="GO:0016020">
    <property type="term" value="C:membrane"/>
    <property type="evidence" value="ECO:0000318"/>
    <property type="project" value="GO_Central"/>
</dbReference>
<dbReference type="AlphaFoldDB" id="Q6P9T9"/>
<feature type="transmembrane region" description="Helical" evidence="5">
    <location>
        <begin position="210"/>
        <end position="229"/>
    </location>
</feature>
<protein>
    <submittedName>
        <fullName evidence="6">Transmembrane BAX inhibitor motif containing 4</fullName>
    </submittedName>
</protein>
<dbReference type="PaxDb" id="10116-ENSRNOP00000005694"/>
<dbReference type="GO" id="GO:0043524">
    <property type="term" value="P:negative regulation of neuron apoptotic process"/>
    <property type="evidence" value="ECO:0000266"/>
    <property type="project" value="RGD"/>
</dbReference>
<dbReference type="Ensembl" id="ENSRNOT00000005694.7">
    <property type="protein sequence ID" value="ENSRNOP00000005694.5"/>
    <property type="gene ID" value="ENSRNOG00000004312.7"/>
</dbReference>
<comment type="similarity">
    <text evidence="5">Belongs to the BI1 family.</text>
</comment>
<dbReference type="PANTHER" id="PTHR23291">
    <property type="entry name" value="BAX INHIBITOR-RELATED"/>
    <property type="match status" value="1"/>
</dbReference>
<dbReference type="GO" id="GO:0005789">
    <property type="term" value="C:endoplasmic reticulum membrane"/>
    <property type="evidence" value="ECO:0000266"/>
    <property type="project" value="RGD"/>
</dbReference>
<dbReference type="AGR" id="RGD:735173"/>
<feature type="transmembrane region" description="Helical" evidence="5">
    <location>
        <begin position="125"/>
        <end position="143"/>
    </location>
</feature>
<evidence type="ECO:0000256" key="1">
    <source>
        <dbReference type="ARBA" id="ARBA00004141"/>
    </source>
</evidence>
<reference evidence="6" key="2">
    <citation type="submission" date="2025-08" db="UniProtKB">
        <authorList>
            <consortium name="Ensembl"/>
        </authorList>
    </citation>
    <scope>IDENTIFICATION</scope>
    <source>
        <strain evidence="6">Brown Norway</strain>
    </source>
</reference>
<dbReference type="OMA" id="FGVMSLY"/>
<feature type="transmembrane region" description="Helical" evidence="5">
    <location>
        <begin position="96"/>
        <end position="119"/>
    </location>
</feature>
<dbReference type="Proteomes" id="UP000002494">
    <property type="component" value="Chromosome 7"/>
</dbReference>
<dbReference type="HOGENOM" id="CLU_058671_0_2_1"/>
<dbReference type="GO" id="GO:0005794">
    <property type="term" value="C:Golgi apparatus"/>
    <property type="evidence" value="ECO:0000266"/>
    <property type="project" value="RGD"/>
</dbReference>
<dbReference type="GO" id="GO:0005262">
    <property type="term" value="F:calcium channel activity"/>
    <property type="evidence" value="ECO:0000318"/>
    <property type="project" value="GO_Central"/>
</dbReference>
<dbReference type="FunCoup" id="Q6P9T9">
    <property type="interactions" value="1761"/>
</dbReference>
<evidence type="ECO:0000256" key="5">
    <source>
        <dbReference type="RuleBase" id="RU004379"/>
    </source>
</evidence>
<evidence type="ECO:0000313" key="8">
    <source>
        <dbReference type="RGD" id="735173"/>
    </source>
</evidence>
<keyword evidence="7" id="KW-1185">Reference proteome</keyword>
<feature type="transmembrane region" description="Helical" evidence="5">
    <location>
        <begin position="71"/>
        <end position="89"/>
    </location>
</feature>
<dbReference type="RGD" id="735173">
    <property type="gene designation" value="Tmbim4"/>
</dbReference>
<proteinExistence type="inferred from homology"/>
<dbReference type="STRING" id="10116.ENSRNOP00000005694"/>
<dbReference type="GO" id="GO:0007626">
    <property type="term" value="P:locomotory behavior"/>
    <property type="evidence" value="ECO:0000266"/>
    <property type="project" value="RGD"/>
</dbReference>
<dbReference type="GeneTree" id="ENSGT01050000244940"/>
<dbReference type="GO" id="GO:0005795">
    <property type="term" value="C:Golgi stack"/>
    <property type="evidence" value="ECO:0000266"/>
    <property type="project" value="RGD"/>
</dbReference>
<comment type="subcellular location">
    <subcellularLocation>
        <location evidence="1">Membrane</location>
        <topology evidence="1">Multi-pass membrane protein</topology>
    </subcellularLocation>
</comment>
<accession>Q6P9T9</accession>
<dbReference type="CTD" id="51643"/>
<dbReference type="GO" id="GO:0043066">
    <property type="term" value="P:negative regulation of apoptotic process"/>
    <property type="evidence" value="ECO:0000266"/>
    <property type="project" value="RGD"/>
</dbReference>
<gene>
    <name evidence="6 8" type="primary">Tmbim4</name>
</gene>
<sequence>MADTDPRYPRSSIEDDFNYGSCVASASVHIRMAFLRKVYSILSLQVLLTTVTSALFLYFETLRTFVHDSPALIVVFALGSLGLIFALTLHRHTHPLNLYLLFAFTLSEALTVATVVTFYDGHLVLHAFILTAAVFLGLTAYTLQSKRDFSKFGAGLFACLWILCLAGFLKVFFYSQTVELVLASLGALLFCGFIIYDTHSLMHRLSPEEYVLAAISLYLDIINLFLHLLKFLDAVNKKKSLCFLQTQYPL</sequence>
<keyword evidence="3 5" id="KW-1133">Transmembrane helix</keyword>
<dbReference type="PANTHER" id="PTHR23291:SF50">
    <property type="entry name" value="PROTEIN LIFEGUARD 4"/>
    <property type="match status" value="1"/>
</dbReference>
<dbReference type="CDD" id="cd10429">
    <property type="entry name" value="GAAP_like"/>
    <property type="match status" value="1"/>
</dbReference>
<name>Q6P9T9_RAT</name>
<evidence type="ECO:0000256" key="4">
    <source>
        <dbReference type="ARBA" id="ARBA00023136"/>
    </source>
</evidence>
<evidence type="ECO:0000313" key="6">
    <source>
        <dbReference type="Ensembl" id="ENSRNOP00000005694.5"/>
    </source>
</evidence>
<organism evidence="6 7">
    <name type="scientific">Rattus norvegicus</name>
    <name type="common">Rat</name>
    <dbReference type="NCBI Taxonomy" id="10116"/>
    <lineage>
        <taxon>Eukaryota</taxon>
        <taxon>Metazoa</taxon>
        <taxon>Chordata</taxon>
        <taxon>Craniata</taxon>
        <taxon>Vertebrata</taxon>
        <taxon>Euteleostomi</taxon>
        <taxon>Mammalia</taxon>
        <taxon>Eutheria</taxon>
        <taxon>Euarchontoglires</taxon>
        <taxon>Glires</taxon>
        <taxon>Rodentia</taxon>
        <taxon>Myomorpha</taxon>
        <taxon>Muroidea</taxon>
        <taxon>Muridae</taxon>
        <taxon>Murinae</taxon>
        <taxon>Rattus</taxon>
    </lineage>
</organism>
<dbReference type="GO" id="GO:0030968">
    <property type="term" value="P:endoplasmic reticulum unfolded protein response"/>
    <property type="evidence" value="ECO:0000318"/>
    <property type="project" value="GO_Central"/>
</dbReference>
<dbReference type="InterPro" id="IPR006214">
    <property type="entry name" value="Bax_inhibitor_1-related"/>
</dbReference>
<feature type="transmembrane region" description="Helical" evidence="5">
    <location>
        <begin position="155"/>
        <end position="174"/>
    </location>
</feature>
<evidence type="ECO:0000313" key="7">
    <source>
        <dbReference type="Proteomes" id="UP000002494"/>
    </source>
</evidence>
<reference evidence="6" key="3">
    <citation type="submission" date="2025-09" db="UniProtKB">
        <authorList>
            <consortium name="Ensembl"/>
        </authorList>
    </citation>
    <scope>IDENTIFICATION</scope>
    <source>
        <strain evidence="6">Brown Norway</strain>
    </source>
</reference>
<evidence type="ECO:0000256" key="2">
    <source>
        <dbReference type="ARBA" id="ARBA00022692"/>
    </source>
</evidence>
<dbReference type="Bgee" id="ENSRNOG00000004312">
    <property type="expression patterns" value="Expressed in thymus and 20 other cell types or tissues"/>
</dbReference>
<dbReference type="SMR" id="Q6P9T9"/>
<evidence type="ECO:0000256" key="3">
    <source>
        <dbReference type="ARBA" id="ARBA00022989"/>
    </source>
</evidence>
<keyword evidence="2 5" id="KW-0812">Transmembrane</keyword>
<keyword evidence="4 5" id="KW-0472">Membrane</keyword>